<gene>
    <name evidence="9" type="ORF">E6C55_07235</name>
</gene>
<feature type="domain" description="Bacterial alpha-L-rhamnosidase N-terminal" evidence="6">
    <location>
        <begin position="210"/>
        <end position="376"/>
    </location>
</feature>
<dbReference type="InterPro" id="IPR012341">
    <property type="entry name" value="6hp_glycosidase-like_sf"/>
</dbReference>
<dbReference type="Gene3D" id="1.50.10.10">
    <property type="match status" value="1"/>
</dbReference>
<evidence type="ECO:0000259" key="7">
    <source>
        <dbReference type="Pfam" id="PF17389"/>
    </source>
</evidence>
<keyword evidence="10" id="KW-1185">Reference proteome</keyword>
<dbReference type="SUPFAM" id="SSF48208">
    <property type="entry name" value="Six-hairpin glycosidases"/>
    <property type="match status" value="1"/>
</dbReference>
<dbReference type="InterPro" id="IPR016007">
    <property type="entry name" value="Alpha_rhamnosid"/>
</dbReference>
<dbReference type="InterPro" id="IPR008902">
    <property type="entry name" value="Rhamnosid_concanavalin"/>
</dbReference>
<proteinExistence type="predicted"/>
<evidence type="ECO:0000256" key="2">
    <source>
        <dbReference type="ARBA" id="ARBA00012652"/>
    </source>
</evidence>
<dbReference type="Pfam" id="PF05592">
    <property type="entry name" value="Bac_rhamnosid"/>
    <property type="match status" value="1"/>
</dbReference>
<evidence type="ECO:0000313" key="9">
    <source>
        <dbReference type="EMBL" id="THF82170.1"/>
    </source>
</evidence>
<dbReference type="Proteomes" id="UP000310636">
    <property type="component" value="Unassembled WGS sequence"/>
</dbReference>
<feature type="domain" description="Alpha-L-rhamnosidase concanavalin-like" evidence="5">
    <location>
        <begin position="386"/>
        <end position="485"/>
    </location>
</feature>
<dbReference type="Gene3D" id="2.60.420.10">
    <property type="entry name" value="Maltose phosphorylase, domain 3"/>
    <property type="match status" value="1"/>
</dbReference>
<name>A0A4S4C3E3_9BACL</name>
<comment type="catalytic activity">
    <reaction evidence="1">
        <text>Hydrolysis of terminal non-reducing alpha-L-rhamnose residues in alpha-L-rhamnosides.</text>
        <dbReference type="EC" id="3.2.1.40"/>
    </reaction>
</comment>
<dbReference type="InterPro" id="IPR035396">
    <property type="entry name" value="Bac_rhamnosid6H"/>
</dbReference>
<dbReference type="PIRSF" id="PIRSF010631">
    <property type="entry name" value="A-rhamnsds"/>
    <property type="match status" value="1"/>
</dbReference>
<evidence type="ECO:0000259" key="5">
    <source>
        <dbReference type="Pfam" id="PF05592"/>
    </source>
</evidence>
<dbReference type="PANTHER" id="PTHR33307">
    <property type="entry name" value="ALPHA-RHAMNOSIDASE (EUROFUNG)"/>
    <property type="match status" value="1"/>
</dbReference>
<dbReference type="EC" id="3.2.1.40" evidence="2"/>
<dbReference type="GO" id="GO:0005975">
    <property type="term" value="P:carbohydrate metabolic process"/>
    <property type="evidence" value="ECO:0007669"/>
    <property type="project" value="InterPro"/>
</dbReference>
<dbReference type="Pfam" id="PF17389">
    <property type="entry name" value="Bac_rhamnosid6H"/>
    <property type="match status" value="1"/>
</dbReference>
<evidence type="ECO:0000256" key="1">
    <source>
        <dbReference type="ARBA" id="ARBA00001445"/>
    </source>
</evidence>
<dbReference type="InterPro" id="IPR013737">
    <property type="entry name" value="Bac_rhamnosid_N"/>
</dbReference>
<comment type="caution">
    <text evidence="9">The sequence shown here is derived from an EMBL/GenBank/DDBJ whole genome shotgun (WGS) entry which is preliminary data.</text>
</comment>
<feature type="region of interest" description="Disordered" evidence="4">
    <location>
        <begin position="1"/>
        <end position="23"/>
    </location>
</feature>
<dbReference type="InterPro" id="IPR008928">
    <property type="entry name" value="6-hairpin_glycosidase_sf"/>
</dbReference>
<evidence type="ECO:0000259" key="6">
    <source>
        <dbReference type="Pfam" id="PF08531"/>
    </source>
</evidence>
<feature type="domain" description="Alpha-L-rhamnosidase six-hairpin glycosidase" evidence="7">
    <location>
        <begin position="490"/>
        <end position="854"/>
    </location>
</feature>
<dbReference type="Pfam" id="PF08531">
    <property type="entry name" value="Bac_rhamnosid_N"/>
    <property type="match status" value="1"/>
</dbReference>
<dbReference type="Pfam" id="PF17390">
    <property type="entry name" value="Bac_rhamnosid_C"/>
    <property type="match status" value="1"/>
</dbReference>
<reference evidence="9 10" key="1">
    <citation type="submission" date="2019-04" db="EMBL/GenBank/DDBJ databases">
        <title>Cohnella sp. nov. isolated from preserved vegetables.</title>
        <authorList>
            <person name="Lin S.-Y."/>
            <person name="Hung M.-H."/>
            <person name="Young C.-C."/>
        </authorList>
    </citation>
    <scope>NUCLEOTIDE SEQUENCE [LARGE SCALE GENOMIC DNA]</scope>
    <source>
        <strain evidence="9 10">CC-MHH1044</strain>
    </source>
</reference>
<accession>A0A4S4C3E3</accession>
<dbReference type="Gene3D" id="2.60.40.10">
    <property type="entry name" value="Immunoglobulins"/>
    <property type="match status" value="1"/>
</dbReference>
<dbReference type="PANTHER" id="PTHR33307:SF6">
    <property type="entry name" value="ALPHA-RHAMNOSIDASE (EUROFUNG)-RELATED"/>
    <property type="match status" value="1"/>
</dbReference>
<dbReference type="EMBL" id="SSOB01000007">
    <property type="protein sequence ID" value="THF82170.1"/>
    <property type="molecule type" value="Genomic_DNA"/>
</dbReference>
<dbReference type="AlphaFoldDB" id="A0A4S4C3E3"/>
<evidence type="ECO:0000256" key="4">
    <source>
        <dbReference type="SAM" id="MobiDB-lite"/>
    </source>
</evidence>
<dbReference type="InterPro" id="IPR013783">
    <property type="entry name" value="Ig-like_fold"/>
</dbReference>
<evidence type="ECO:0000259" key="8">
    <source>
        <dbReference type="Pfam" id="PF17390"/>
    </source>
</evidence>
<dbReference type="OrthoDB" id="9761045at2"/>
<evidence type="ECO:0000313" key="10">
    <source>
        <dbReference type="Proteomes" id="UP000310636"/>
    </source>
</evidence>
<dbReference type="Gene3D" id="2.60.120.260">
    <property type="entry name" value="Galactose-binding domain-like"/>
    <property type="match status" value="2"/>
</dbReference>
<feature type="domain" description="Alpha-L-rhamnosidase C-terminal" evidence="8">
    <location>
        <begin position="856"/>
        <end position="927"/>
    </location>
</feature>
<sequence>MGGEGRLLSQGEKRHKHPDGGWRSCHTCNLKKGEYEMASLQAVRLRTEYLDNPLGIDATAPRLGWRLTEAGGLADAGGRRGAAQSAYRIVAASSADRLAGDGENAEDAENAGNQWDLWDSGVVASTESQHIVYGGVPLFSGQQVFWKARVWDERGEPGPWSDVASWSVGLLSRRDWQGCWIGRRIGRKPTREQPLPAVYLRRRFAASAGIRRATVYATALGLYRLHLNGARVGSDELSPGWTDYHVRVAYQTYDVTELLRPGDNALAVALGHGWYTGYIGMYGYQKYGMDPSFLLQLNIEYEDGATESVCTDESWVVSYGPIVGADLQMGESYDARLEQPFWQQTAFDDTGWEPAERMYDYRGLVVAQMAPPVRAMQELRPAEVRRLGGDRVLVDMGQMTSGYARVAFRASRGVAYTLRYAEALDENGELYTANLRLARQTDSYTCAGSGRETFEPIFTYHGYRYVEISGGPPPAAEDIVGIVVHSALPETGRLETSDPLVNRLLANIVWTQRANYMSVPTDCPQRDERHGWTGDAQIFARTAAYNMEVAPFLDKWLTDLDDGQRPTGAYTDFAPFIFGPKTEFDNDFTYTHTASSGWADAPPIIAWLLYEIYGDREVLRRHYSGLKRWMAFNETMYPSGIRRDAPQYGDWLSLPERPLEEAKAELGWLVDSLSTTPYDVFGTAYYAHGAAATAAIAKALGEEADAERYGALAASVREAFVREFVGADGVIKGDTQTVYAMALAWDLLPQERRAEALARLTGKIEAGGVMAATGFHGTRLLMDVLSDEGREDLAFGLLVRKEYPSWLYSVLQGATTIWERWDGWTEERGFQRPGMNSLCHYAFGAVGEWIYKHVGGIASDPSAPGFARAIVRPRPLGGLTRASCSYDSIRGLYEVVWRLDGAGKLTLEAAVPAGGEAIVHVPSLPGTPVLETGGMKMAGAAFAADAAIGGEAVERRGTPASEAEGVVALGRVGDCETFRVGSGRYRFVSEWHREGGIRP</sequence>
<protein>
    <recommendedName>
        <fullName evidence="2">alpha-L-rhamnosidase</fullName>
        <ecNumber evidence="2">3.2.1.40</ecNumber>
    </recommendedName>
</protein>
<dbReference type="Pfam" id="PF25788">
    <property type="entry name" value="Ig_Rha78A_N"/>
    <property type="match status" value="1"/>
</dbReference>
<dbReference type="InterPro" id="IPR035398">
    <property type="entry name" value="Bac_rhamnosid_C"/>
</dbReference>
<dbReference type="GO" id="GO:0030596">
    <property type="term" value="F:alpha-L-rhamnosidase activity"/>
    <property type="evidence" value="ECO:0007669"/>
    <property type="project" value="UniProtKB-EC"/>
</dbReference>
<organism evidence="9 10">
    <name type="scientific">Cohnella fermenti</name>
    <dbReference type="NCBI Taxonomy" id="2565925"/>
    <lineage>
        <taxon>Bacteria</taxon>
        <taxon>Bacillati</taxon>
        <taxon>Bacillota</taxon>
        <taxon>Bacilli</taxon>
        <taxon>Bacillales</taxon>
        <taxon>Paenibacillaceae</taxon>
        <taxon>Cohnella</taxon>
    </lineage>
</organism>
<evidence type="ECO:0000256" key="3">
    <source>
        <dbReference type="ARBA" id="ARBA00022801"/>
    </source>
</evidence>
<keyword evidence="3" id="KW-0378">Hydrolase</keyword>